<evidence type="ECO:0000256" key="4">
    <source>
        <dbReference type="ARBA" id="ARBA00022741"/>
    </source>
</evidence>
<evidence type="ECO:0000256" key="3">
    <source>
        <dbReference type="ARBA" id="ARBA00022723"/>
    </source>
</evidence>
<evidence type="ECO:0000256" key="8">
    <source>
        <dbReference type="ARBA" id="ARBA00023118"/>
    </source>
</evidence>
<keyword evidence="6" id="KW-0460">Magnesium</keyword>
<feature type="domain" description="Cyclic GMP-AMP synthase DncV-like nucleotidyltransferase" evidence="11">
    <location>
        <begin position="54"/>
        <end position="137"/>
    </location>
</feature>
<keyword evidence="5" id="KW-0067">ATP-binding</keyword>
<keyword evidence="2" id="KW-0548">Nucleotidyltransferase</keyword>
<protein>
    <recommendedName>
        <fullName evidence="9">Cyclic GMP-AMP synthase</fullName>
    </recommendedName>
</protein>
<sequence>MVTPEQKEEFNKIFKELGKSLDITEAQHNAAVTSYEFVGEWLAQEGSSLSHYEPEIVPQGSFMLGTMTKPIHEDDELDIDLVCQLKGKGTTWTQYDLKKQVGDRLKDHGMLKRLLDEEGRRCWTLQYADSAKFHLDILPSIVSENYKVLLERSFSAKDVLDTQALAIRITDKETDNYYRETNPGLWLKSNPFGYGAWFKQRISLDIYAAMSLREAVQPVPAYEKEKLPLQVVVQILKRHRDLMYNGDCDKPISIIITTLAALAYQKQTNVATATLEVVQRMASFIEDRYDLVRKRYVKWIPNPINPEENFADKWPDEPQKEKNFYNWLERIQQDVLRSFNQHGLYRIQESLSAPFGNREVSKAFEELAIKARVAREEGHRRMAAGSGILGGVGTKVANHNFHGRE</sequence>
<evidence type="ECO:0000256" key="1">
    <source>
        <dbReference type="ARBA" id="ARBA00022679"/>
    </source>
</evidence>
<evidence type="ECO:0000256" key="9">
    <source>
        <dbReference type="ARBA" id="ARBA00044145"/>
    </source>
</evidence>
<comment type="caution">
    <text evidence="12">The sequence shown here is derived from an EMBL/GenBank/DDBJ whole genome shotgun (WGS) entry which is preliminary data.</text>
</comment>
<evidence type="ECO:0000256" key="10">
    <source>
        <dbReference type="ARBA" id="ARBA00048304"/>
    </source>
</evidence>
<evidence type="ECO:0000313" key="13">
    <source>
        <dbReference type="Proteomes" id="UP000634134"/>
    </source>
</evidence>
<keyword evidence="3" id="KW-0479">Metal-binding</keyword>
<evidence type="ECO:0000256" key="7">
    <source>
        <dbReference type="ARBA" id="ARBA00023080"/>
    </source>
</evidence>
<keyword evidence="1" id="KW-0808">Transferase</keyword>
<accession>A0ABR9WK78</accession>
<evidence type="ECO:0000256" key="5">
    <source>
        <dbReference type="ARBA" id="ARBA00022840"/>
    </source>
</evidence>
<dbReference type="CDD" id="cd05400">
    <property type="entry name" value="NT_2-5OAS_ClassI-CCAase"/>
    <property type="match status" value="1"/>
</dbReference>
<organism evidence="12 13">
    <name type="scientific">Dyadobacter subterraneus</name>
    <dbReference type="NCBI Taxonomy" id="2773304"/>
    <lineage>
        <taxon>Bacteria</taxon>
        <taxon>Pseudomonadati</taxon>
        <taxon>Bacteroidota</taxon>
        <taxon>Cytophagia</taxon>
        <taxon>Cytophagales</taxon>
        <taxon>Spirosomataceae</taxon>
        <taxon>Dyadobacter</taxon>
    </lineage>
</organism>
<dbReference type="InterPro" id="IPR006116">
    <property type="entry name" value="NT_2-5OAS_ClassI-CCAase"/>
</dbReference>
<comment type="catalytic activity">
    <reaction evidence="10">
        <text>GTP + ATP = 3',3'-cGAMP + 2 diphosphate</text>
        <dbReference type="Rhea" id="RHEA:35647"/>
        <dbReference type="ChEBI" id="CHEBI:30616"/>
        <dbReference type="ChEBI" id="CHEBI:33019"/>
        <dbReference type="ChEBI" id="CHEBI:37565"/>
        <dbReference type="ChEBI" id="CHEBI:71501"/>
    </reaction>
    <physiologicalReaction direction="left-to-right" evidence="10">
        <dbReference type="Rhea" id="RHEA:35648"/>
    </physiologicalReaction>
</comment>
<proteinExistence type="predicted"/>
<evidence type="ECO:0000256" key="2">
    <source>
        <dbReference type="ARBA" id="ARBA00022695"/>
    </source>
</evidence>
<dbReference type="Pfam" id="PF21654">
    <property type="entry name" value="DncV-like_NTFase"/>
    <property type="match status" value="1"/>
</dbReference>
<reference evidence="13" key="1">
    <citation type="submission" date="2023-07" db="EMBL/GenBank/DDBJ databases">
        <title>Dyadobacter sp. nov 'subterranea' isolated from contaminted grondwater.</title>
        <authorList>
            <person name="Szabo I."/>
            <person name="Al-Omari J."/>
            <person name="Szerdahelyi S.G."/>
            <person name="Rado J."/>
        </authorList>
    </citation>
    <scope>NUCLEOTIDE SEQUENCE [LARGE SCALE GENOMIC DNA]</scope>
    <source>
        <strain evidence="13">UP-52</strain>
    </source>
</reference>
<dbReference type="InterPro" id="IPR048445">
    <property type="entry name" value="DncV-like_NTFase"/>
</dbReference>
<dbReference type="RefSeq" id="WP_194123851.1">
    <property type="nucleotide sequence ID" value="NZ_JACYGY010000002.1"/>
</dbReference>
<evidence type="ECO:0000313" key="12">
    <source>
        <dbReference type="EMBL" id="MBE9465534.1"/>
    </source>
</evidence>
<keyword evidence="8" id="KW-0051">Antiviral defense</keyword>
<gene>
    <name evidence="12" type="ORF">IEE83_26935</name>
</gene>
<dbReference type="Proteomes" id="UP000634134">
    <property type="component" value="Unassembled WGS sequence"/>
</dbReference>
<evidence type="ECO:0000256" key="6">
    <source>
        <dbReference type="ARBA" id="ARBA00022842"/>
    </source>
</evidence>
<evidence type="ECO:0000259" key="11">
    <source>
        <dbReference type="Pfam" id="PF21654"/>
    </source>
</evidence>
<keyword evidence="7" id="KW-0546">Nucleotide metabolism</keyword>
<dbReference type="EMBL" id="JACYGY010000002">
    <property type="protein sequence ID" value="MBE9465534.1"/>
    <property type="molecule type" value="Genomic_DNA"/>
</dbReference>
<name>A0ABR9WK78_9BACT</name>
<keyword evidence="4" id="KW-0547">Nucleotide-binding</keyword>
<keyword evidence="13" id="KW-1185">Reference proteome</keyword>